<organism evidence="3 4">
    <name type="scientific">Tetracentron sinense</name>
    <name type="common">Spur-leaf</name>
    <dbReference type="NCBI Taxonomy" id="13715"/>
    <lineage>
        <taxon>Eukaryota</taxon>
        <taxon>Viridiplantae</taxon>
        <taxon>Streptophyta</taxon>
        <taxon>Embryophyta</taxon>
        <taxon>Tracheophyta</taxon>
        <taxon>Spermatophyta</taxon>
        <taxon>Magnoliopsida</taxon>
        <taxon>Trochodendrales</taxon>
        <taxon>Trochodendraceae</taxon>
        <taxon>Tetracentron</taxon>
    </lineage>
</organism>
<evidence type="ECO:0000256" key="1">
    <source>
        <dbReference type="SAM" id="Phobius"/>
    </source>
</evidence>
<feature type="domain" description="Retrovirus-related Pol polyprotein from transposon TNT 1-94-like beta-barrel" evidence="2">
    <location>
        <begin position="11"/>
        <end position="88"/>
    </location>
</feature>
<comment type="caution">
    <text evidence="3">The sequence shown here is derived from an EMBL/GenBank/DDBJ whole genome shotgun (WGS) entry which is preliminary data.</text>
</comment>
<evidence type="ECO:0000313" key="4">
    <source>
        <dbReference type="Proteomes" id="UP000655225"/>
    </source>
</evidence>
<dbReference type="InterPro" id="IPR054722">
    <property type="entry name" value="PolX-like_BBD"/>
</dbReference>
<feature type="transmembrane region" description="Helical" evidence="1">
    <location>
        <begin position="413"/>
        <end position="438"/>
    </location>
</feature>
<keyword evidence="1" id="KW-1133">Transmembrane helix</keyword>
<evidence type="ECO:0000313" key="3">
    <source>
        <dbReference type="EMBL" id="KAF8411315.1"/>
    </source>
</evidence>
<evidence type="ECO:0000259" key="2">
    <source>
        <dbReference type="Pfam" id="PF22936"/>
    </source>
</evidence>
<keyword evidence="1" id="KW-0472">Membrane</keyword>
<reference evidence="3 4" key="1">
    <citation type="submission" date="2020-04" db="EMBL/GenBank/DDBJ databases">
        <title>Plant Genome Project.</title>
        <authorList>
            <person name="Zhang R.-G."/>
        </authorList>
    </citation>
    <scope>NUCLEOTIDE SEQUENCE [LARGE SCALE GENOMIC DNA]</scope>
    <source>
        <strain evidence="3">YNK0</strain>
        <tissue evidence="3">Leaf</tissue>
    </source>
</reference>
<feature type="transmembrane region" description="Helical" evidence="1">
    <location>
        <begin position="361"/>
        <end position="383"/>
    </location>
</feature>
<dbReference type="Proteomes" id="UP000655225">
    <property type="component" value="Unassembled WGS sequence"/>
</dbReference>
<proteinExistence type="predicted"/>
<keyword evidence="1" id="KW-0812">Transmembrane</keyword>
<dbReference type="Pfam" id="PF22936">
    <property type="entry name" value="Pol_BBD"/>
    <property type="match status" value="1"/>
</dbReference>
<name>A0A834ZT87_TETSI</name>
<dbReference type="AlphaFoldDB" id="A0A834ZT87"/>
<feature type="transmembrane region" description="Helical" evidence="1">
    <location>
        <begin position="291"/>
        <end position="311"/>
    </location>
</feature>
<protein>
    <recommendedName>
        <fullName evidence="2">Retrovirus-related Pol polyprotein from transposon TNT 1-94-like beta-barrel domain-containing protein</fullName>
    </recommendedName>
</protein>
<feature type="transmembrane region" description="Helical" evidence="1">
    <location>
        <begin position="317"/>
        <end position="340"/>
    </location>
</feature>
<accession>A0A834ZT87</accession>
<dbReference type="EMBL" id="JABCRI010000002">
    <property type="protein sequence ID" value="KAF8411315.1"/>
    <property type="molecule type" value="Genomic_DNA"/>
</dbReference>
<dbReference type="OrthoDB" id="1706811at2759"/>
<gene>
    <name evidence="3" type="ORF">HHK36_003862</name>
</gene>
<keyword evidence="4" id="KW-1185">Reference proteome</keyword>
<sequence length="439" mass="48766">MTVSNNQDSEWFPVTGSNAHMTRDDGKLHNLVPYTGSDSVMAGNGQKLYISHISETEICNNSANIPLHEVLLVLDMKKNLLSVSQLASNYSCYFELIDSGFMIKDRKTNKVLASGSKKGGLYALDESRKEALFSTREKANYPHTRTGMEPSNDDLQISQVPLESSNRAQLFTPTQTYDVQPTSPSERHNMVLPELNLESPISISTEECPPNFLANHIESNPDLTTHDQPYNHVLNESANQHISPQPTEFIDQQYKADAGNKHAMTTRAKSGIVKSNPNGGSLYPVLLQVSLFRYLLGLVTYIVLVAFSLAFRLQHALLTGIASDIAFILAAWCLIMSQLMSSEVERRVIKEGHKSFPSGHTSLPLFFFVSIYILRSWFSSVIYTCREKLEYLMQKERQDVVTYTIAVQLSPALVSYVLVGIASLLVGVASLIVVVVVIA</sequence>